<evidence type="ECO:0000256" key="1">
    <source>
        <dbReference type="ARBA" id="ARBA00004141"/>
    </source>
</evidence>
<name>A0A4P7NFK5_PYROR</name>
<keyword evidence="4" id="KW-0472">Membrane</keyword>
<accession>A0A4P7NFK5</accession>
<feature type="transmembrane region" description="Helical" evidence="4">
    <location>
        <begin position="418"/>
        <end position="444"/>
    </location>
</feature>
<evidence type="ECO:0000256" key="3">
    <source>
        <dbReference type="SAM" id="MobiDB-lite"/>
    </source>
</evidence>
<sequence length="520" mass="55691">MTHPSCSSSLPSASKGGKGEKMRADDQQSIASSTTEAPYELKKPKSHLLNKDAKDQDLNSGPGVRPYGANGDLLDSLSRASSRQDADSIREDGDQPPGASSRLSRALSRSASRSSWNPGPPPDGGLEAWLVVLGAHFVNFNCWGFINSFGVFQPYYVDLLGRPPSDIAWIGSIQTFLVFFIGAFTGRLTDMGYFRTLFYTGVVFMLTGIFTTAQGSQYWHFLLSHGICMGIGYGCLFCPAVAVTSTWFAKKRATAMGMVACSTGTGGLVFPIMVRQLLPTVGFAWTLRTIGFVQMATLLISAFTIKTRVPPRRQGSFLDLSAFKELQYTFYVIGAFFSFLGVFVIFIFVVSYSRDVVGLSYTNALNLMMVLNGAGVPGRLVPNYLADRVGVINMFIIFAGVSGICGLSWMAVKTVSAVYPWTLFFGFFAGGIQSLFPAGASALAPDLRKRGVRIGMVFSCVSIAALTGSPIAGALISAMKGSYLAAQVFVGGSLLIGSGFLIASNIVAGREMGIKGWPKA</sequence>
<feature type="compositionally biased region" description="Low complexity" evidence="3">
    <location>
        <begin position="72"/>
        <end position="81"/>
    </location>
</feature>
<dbReference type="GO" id="GO:0022857">
    <property type="term" value="F:transmembrane transporter activity"/>
    <property type="evidence" value="ECO:0007669"/>
    <property type="project" value="InterPro"/>
</dbReference>
<dbReference type="AlphaFoldDB" id="A0A4P7NFK5"/>
<feature type="transmembrane region" description="Helical" evidence="4">
    <location>
        <begin position="166"/>
        <end position="184"/>
    </location>
</feature>
<evidence type="ECO:0000256" key="4">
    <source>
        <dbReference type="SAM" id="Phobius"/>
    </source>
</evidence>
<dbReference type="CDD" id="cd17352">
    <property type="entry name" value="MFS_MCT_SLC16"/>
    <property type="match status" value="1"/>
</dbReference>
<dbReference type="PANTHER" id="PTHR11360">
    <property type="entry name" value="MONOCARBOXYLATE TRANSPORTER"/>
    <property type="match status" value="1"/>
</dbReference>
<feature type="compositionally biased region" description="Basic and acidic residues" evidence="3">
    <location>
        <begin position="82"/>
        <end position="93"/>
    </location>
</feature>
<feature type="compositionally biased region" description="Low complexity" evidence="3">
    <location>
        <begin position="1"/>
        <end position="14"/>
    </location>
</feature>
<evidence type="ECO:0000313" key="7">
    <source>
        <dbReference type="Proteomes" id="UP000294847"/>
    </source>
</evidence>
<feature type="transmembrane region" description="Helical" evidence="4">
    <location>
        <begin position="255"/>
        <end position="273"/>
    </location>
</feature>
<dbReference type="PANTHER" id="PTHR11360:SF130">
    <property type="entry name" value="MAJOR FACILITATOR SUPERFAMILY (MFS) PROFILE DOMAIN-CONTAINING PROTEIN-RELATED"/>
    <property type="match status" value="1"/>
</dbReference>
<keyword evidence="4" id="KW-1133">Transmembrane helix</keyword>
<feature type="transmembrane region" description="Helical" evidence="4">
    <location>
        <begin position="285"/>
        <end position="305"/>
    </location>
</feature>
<feature type="domain" description="Major facilitator superfamily (MFS) profile" evidence="5">
    <location>
        <begin position="128"/>
        <end position="511"/>
    </location>
</feature>
<feature type="transmembrane region" description="Helical" evidence="4">
    <location>
        <begin position="326"/>
        <end position="350"/>
    </location>
</feature>
<feature type="compositionally biased region" description="Basic and acidic residues" evidence="3">
    <location>
        <begin position="17"/>
        <end position="26"/>
    </location>
</feature>
<keyword evidence="4" id="KW-0812">Transmembrane</keyword>
<feature type="transmembrane region" description="Helical" evidence="4">
    <location>
        <begin position="389"/>
        <end position="412"/>
    </location>
</feature>
<feature type="transmembrane region" description="Helical" evidence="4">
    <location>
        <begin position="356"/>
        <end position="377"/>
    </location>
</feature>
<feature type="transmembrane region" description="Helical" evidence="4">
    <location>
        <begin position="484"/>
        <end position="508"/>
    </location>
</feature>
<comment type="subcellular location">
    <subcellularLocation>
        <location evidence="1">Membrane</location>
        <topology evidence="1">Multi-pass membrane protein</topology>
    </subcellularLocation>
</comment>
<evidence type="ECO:0000313" key="6">
    <source>
        <dbReference type="EMBL" id="QBZ60671.1"/>
    </source>
</evidence>
<dbReference type="InterPro" id="IPR036259">
    <property type="entry name" value="MFS_trans_sf"/>
</dbReference>
<organism evidence="6 7">
    <name type="scientific">Pyricularia oryzae</name>
    <name type="common">Rice blast fungus</name>
    <name type="synonym">Magnaporthe oryzae</name>
    <dbReference type="NCBI Taxonomy" id="318829"/>
    <lineage>
        <taxon>Eukaryota</taxon>
        <taxon>Fungi</taxon>
        <taxon>Dikarya</taxon>
        <taxon>Ascomycota</taxon>
        <taxon>Pezizomycotina</taxon>
        <taxon>Sordariomycetes</taxon>
        <taxon>Sordariomycetidae</taxon>
        <taxon>Magnaporthales</taxon>
        <taxon>Pyriculariaceae</taxon>
        <taxon>Pyricularia</taxon>
    </lineage>
</organism>
<dbReference type="PROSITE" id="PS50850">
    <property type="entry name" value="MFS"/>
    <property type="match status" value="1"/>
</dbReference>
<proteinExistence type="inferred from homology"/>
<feature type="transmembrane region" description="Helical" evidence="4">
    <location>
        <begin position="456"/>
        <end position="478"/>
    </location>
</feature>
<feature type="compositionally biased region" description="Polar residues" evidence="3">
    <location>
        <begin position="27"/>
        <end position="36"/>
    </location>
</feature>
<feature type="transmembrane region" description="Helical" evidence="4">
    <location>
        <begin position="196"/>
        <end position="213"/>
    </location>
</feature>
<evidence type="ECO:0000259" key="5">
    <source>
        <dbReference type="PROSITE" id="PS50850"/>
    </source>
</evidence>
<feature type="compositionally biased region" description="Basic and acidic residues" evidence="3">
    <location>
        <begin position="39"/>
        <end position="57"/>
    </location>
</feature>
<dbReference type="GO" id="GO:0016020">
    <property type="term" value="C:membrane"/>
    <property type="evidence" value="ECO:0007669"/>
    <property type="project" value="UniProtKB-SubCell"/>
</dbReference>
<gene>
    <name evidence="6" type="ORF">PoMZ_07613</name>
</gene>
<dbReference type="EMBL" id="CP034207">
    <property type="protein sequence ID" value="QBZ60671.1"/>
    <property type="molecule type" value="Genomic_DNA"/>
</dbReference>
<feature type="region of interest" description="Disordered" evidence="3">
    <location>
        <begin position="1"/>
        <end position="104"/>
    </location>
</feature>
<comment type="similarity">
    <text evidence="2">Belongs to the major facilitator superfamily. Monocarboxylate porter (TC 2.A.1.13) family.</text>
</comment>
<dbReference type="Pfam" id="PF07690">
    <property type="entry name" value="MFS_1"/>
    <property type="match status" value="1"/>
</dbReference>
<dbReference type="InterPro" id="IPR050327">
    <property type="entry name" value="Proton-linked_MCT"/>
</dbReference>
<protein>
    <recommendedName>
        <fullName evidence="5">Major facilitator superfamily (MFS) profile domain-containing protein</fullName>
    </recommendedName>
</protein>
<dbReference type="Proteomes" id="UP000294847">
    <property type="component" value="Chromosome 4"/>
</dbReference>
<feature type="transmembrane region" description="Helical" evidence="4">
    <location>
        <begin position="219"/>
        <end position="243"/>
    </location>
</feature>
<reference evidence="6 7" key="1">
    <citation type="journal article" date="2019" name="Mol. Biol. Evol.">
        <title>Blast fungal genomes show frequent chromosomal changes, gene gains and losses, and effector gene turnover.</title>
        <authorList>
            <person name="Gomez Luciano L.B."/>
            <person name="Jason Tsai I."/>
            <person name="Chuma I."/>
            <person name="Tosa Y."/>
            <person name="Chen Y.H."/>
            <person name="Li J.Y."/>
            <person name="Li M.Y."/>
            <person name="Jade Lu M.Y."/>
            <person name="Nakayashiki H."/>
            <person name="Li W.H."/>
        </authorList>
    </citation>
    <scope>NUCLEOTIDE SEQUENCE [LARGE SCALE GENOMIC DNA]</scope>
    <source>
        <strain evidence="6">MZ5-1-6</strain>
    </source>
</reference>
<dbReference type="SUPFAM" id="SSF103473">
    <property type="entry name" value="MFS general substrate transporter"/>
    <property type="match status" value="1"/>
</dbReference>
<dbReference type="Gene3D" id="1.20.1250.20">
    <property type="entry name" value="MFS general substrate transporter like domains"/>
    <property type="match status" value="2"/>
</dbReference>
<feature type="transmembrane region" description="Helical" evidence="4">
    <location>
        <begin position="128"/>
        <end position="146"/>
    </location>
</feature>
<dbReference type="InterPro" id="IPR020846">
    <property type="entry name" value="MFS_dom"/>
</dbReference>
<dbReference type="InterPro" id="IPR011701">
    <property type="entry name" value="MFS"/>
</dbReference>
<evidence type="ECO:0000256" key="2">
    <source>
        <dbReference type="ARBA" id="ARBA00006727"/>
    </source>
</evidence>